<protein>
    <submittedName>
        <fullName evidence="1">Uncharacterized protein</fullName>
    </submittedName>
</protein>
<name>A0A0E9SCZ6_ANGAN</name>
<sequence>MVVHFTPQKWLQDRRFIMRIRKVHKIWDPNICS</sequence>
<accession>A0A0E9SCZ6</accession>
<reference evidence="1" key="1">
    <citation type="submission" date="2014-11" db="EMBL/GenBank/DDBJ databases">
        <authorList>
            <person name="Amaro Gonzalez C."/>
        </authorList>
    </citation>
    <scope>NUCLEOTIDE SEQUENCE</scope>
</reference>
<organism evidence="1">
    <name type="scientific">Anguilla anguilla</name>
    <name type="common">European freshwater eel</name>
    <name type="synonym">Muraena anguilla</name>
    <dbReference type="NCBI Taxonomy" id="7936"/>
    <lineage>
        <taxon>Eukaryota</taxon>
        <taxon>Metazoa</taxon>
        <taxon>Chordata</taxon>
        <taxon>Craniata</taxon>
        <taxon>Vertebrata</taxon>
        <taxon>Euteleostomi</taxon>
        <taxon>Actinopterygii</taxon>
        <taxon>Neopterygii</taxon>
        <taxon>Teleostei</taxon>
        <taxon>Anguilliformes</taxon>
        <taxon>Anguillidae</taxon>
        <taxon>Anguilla</taxon>
    </lineage>
</organism>
<dbReference type="AlphaFoldDB" id="A0A0E9SCZ6"/>
<proteinExistence type="predicted"/>
<dbReference type="EMBL" id="GBXM01070204">
    <property type="protein sequence ID" value="JAH38373.1"/>
    <property type="molecule type" value="Transcribed_RNA"/>
</dbReference>
<reference evidence="1" key="2">
    <citation type="journal article" date="2015" name="Fish Shellfish Immunol.">
        <title>Early steps in the European eel (Anguilla anguilla)-Vibrio vulnificus interaction in the gills: Role of the RtxA13 toxin.</title>
        <authorList>
            <person name="Callol A."/>
            <person name="Pajuelo D."/>
            <person name="Ebbesson L."/>
            <person name="Teles M."/>
            <person name="MacKenzie S."/>
            <person name="Amaro C."/>
        </authorList>
    </citation>
    <scope>NUCLEOTIDE SEQUENCE</scope>
</reference>
<evidence type="ECO:0000313" key="1">
    <source>
        <dbReference type="EMBL" id="JAH38373.1"/>
    </source>
</evidence>